<evidence type="ECO:0000256" key="1">
    <source>
        <dbReference type="ARBA" id="ARBA00038101"/>
    </source>
</evidence>
<dbReference type="PANTHER" id="PTHR11102">
    <property type="entry name" value="SEL-1-LIKE PROTEIN"/>
    <property type="match status" value="1"/>
</dbReference>
<dbReference type="EMBL" id="JAAAHY010001342">
    <property type="protein sequence ID" value="KAF9950082.1"/>
    <property type="molecule type" value="Genomic_DNA"/>
</dbReference>
<dbReference type="InterPro" id="IPR050767">
    <property type="entry name" value="Sel1_AlgK"/>
</dbReference>
<name>A0A9P6IVQ1_MORAP</name>
<keyword evidence="4" id="KW-1185">Reference proteome</keyword>
<gene>
    <name evidence="3" type="ORF">BGZ70_001519</name>
</gene>
<evidence type="ECO:0000313" key="3">
    <source>
        <dbReference type="EMBL" id="KAF9950082.1"/>
    </source>
</evidence>
<dbReference type="AlphaFoldDB" id="A0A9P6IVQ1"/>
<reference evidence="3" key="1">
    <citation type="journal article" date="2020" name="Fungal Divers.">
        <title>Resolving the Mortierellaceae phylogeny through synthesis of multi-gene phylogenetics and phylogenomics.</title>
        <authorList>
            <person name="Vandepol N."/>
            <person name="Liber J."/>
            <person name="Desiro A."/>
            <person name="Na H."/>
            <person name="Kennedy M."/>
            <person name="Barry K."/>
            <person name="Grigoriev I.V."/>
            <person name="Miller A.N."/>
            <person name="O'Donnell K."/>
            <person name="Stajich J.E."/>
            <person name="Bonito G."/>
        </authorList>
    </citation>
    <scope>NUCLEOTIDE SEQUENCE</scope>
    <source>
        <strain evidence="3">CK1249</strain>
    </source>
</reference>
<dbReference type="SMART" id="SM00671">
    <property type="entry name" value="SEL1"/>
    <property type="match status" value="4"/>
</dbReference>
<dbReference type="GO" id="GO:0036503">
    <property type="term" value="P:ERAD pathway"/>
    <property type="evidence" value="ECO:0007669"/>
    <property type="project" value="TreeGrafter"/>
</dbReference>
<dbReference type="OrthoDB" id="2425131at2759"/>
<dbReference type="PANTHER" id="PTHR11102:SF161">
    <property type="match status" value="1"/>
</dbReference>
<feature type="region of interest" description="Disordered" evidence="2">
    <location>
        <begin position="486"/>
        <end position="508"/>
    </location>
</feature>
<accession>A0A9P6IVQ1</accession>
<evidence type="ECO:0000313" key="4">
    <source>
        <dbReference type="Proteomes" id="UP000738359"/>
    </source>
</evidence>
<dbReference type="InterPro" id="IPR011990">
    <property type="entry name" value="TPR-like_helical_dom_sf"/>
</dbReference>
<evidence type="ECO:0000256" key="2">
    <source>
        <dbReference type="SAM" id="MobiDB-lite"/>
    </source>
</evidence>
<dbReference type="GO" id="GO:0005789">
    <property type="term" value="C:endoplasmic reticulum membrane"/>
    <property type="evidence" value="ECO:0007669"/>
    <property type="project" value="TreeGrafter"/>
</dbReference>
<protein>
    <recommendedName>
        <fullName evidence="5">HCP-like protein</fullName>
    </recommendedName>
</protein>
<dbReference type="InterPro" id="IPR006597">
    <property type="entry name" value="Sel1-like"/>
</dbReference>
<comment type="caution">
    <text evidence="3">The sequence shown here is derived from an EMBL/GenBank/DDBJ whole genome shotgun (WGS) entry which is preliminary data.</text>
</comment>
<dbReference type="SUPFAM" id="SSF81901">
    <property type="entry name" value="HCP-like"/>
    <property type="match status" value="2"/>
</dbReference>
<dbReference type="Pfam" id="PF08238">
    <property type="entry name" value="Sel1"/>
    <property type="match status" value="7"/>
</dbReference>
<organism evidence="3 4">
    <name type="scientific">Mortierella alpina</name>
    <name type="common">Oleaginous fungus</name>
    <name type="synonym">Mortierella renispora</name>
    <dbReference type="NCBI Taxonomy" id="64518"/>
    <lineage>
        <taxon>Eukaryota</taxon>
        <taxon>Fungi</taxon>
        <taxon>Fungi incertae sedis</taxon>
        <taxon>Mucoromycota</taxon>
        <taxon>Mortierellomycotina</taxon>
        <taxon>Mortierellomycetes</taxon>
        <taxon>Mortierellales</taxon>
        <taxon>Mortierellaceae</taxon>
        <taxon>Mortierella</taxon>
    </lineage>
</organism>
<evidence type="ECO:0008006" key="5">
    <source>
        <dbReference type="Google" id="ProtNLM"/>
    </source>
</evidence>
<sequence length="576" mass="62725">MIPNSTARHASSHVSDLSSVSRAVFKAKRRTGAHAVVVSKPWTRAISTSKTSTQAYVAAAPARLLLPCGKPSSITPKSSAALDASGSNRAPVSSFSTSAIIKKKHGNKSAPISDSSPVTARQAASPAALKDEVLYRKEGSKIVPVNNAADDVDTPVSGLFSQFQDFSKPTSAPEPMASKSLGSDEVDLSTLTLADVFPPDDFVKQLIQQRKLNVTLDETKDLIQTMIDVLPLRGDDPKRVQAEKEFWNVCKKKNLNVYELGSWSMQYTKDGAPLALALYKIAIDNGDIISKYSYGVMLYRGARGVPADPVKGRAIIESLAKPPRNSRFKGLPWAMSTLASIYARDDKNYEAARDMYLAAANQGVTEARVTLGRMYLNGELPRDVEQAKKCFQLAIKLEDFPEAHFLLGALEMQEEKPNHKTAFQHYQRAASKGLAEAQYNVGQAYFTGLGVPKNDALAVEYWKMSGQQGFGLAQLSLGAYYFQDETPQETNEDGSDKTTAGTPGDGQVQVAQKPRTVKHEWDPSKKDLMQAQKWFTLASRRPGQLGLEGKRLKAQVDEAIRKGGGASKGGRMCTIM</sequence>
<comment type="similarity">
    <text evidence="1">Belongs to the sel-1 family.</text>
</comment>
<proteinExistence type="inferred from homology"/>
<dbReference type="Gene3D" id="1.25.40.10">
    <property type="entry name" value="Tetratricopeptide repeat domain"/>
    <property type="match status" value="1"/>
</dbReference>
<dbReference type="Proteomes" id="UP000738359">
    <property type="component" value="Unassembled WGS sequence"/>
</dbReference>